<dbReference type="Proteomes" id="UP001187343">
    <property type="component" value="Unassembled WGS sequence"/>
</dbReference>
<proteinExistence type="predicted"/>
<dbReference type="AlphaFoldDB" id="A0AA88PU75"/>
<gene>
    <name evidence="1" type="ORF">Q8A67_011160</name>
</gene>
<sequence>MSHPICLTASATLHPMHSAVPARDISSPLPANAANGYASPNQLSRPNSARRTPAQGVDSTGGSLRNKKFIFTLKGVVELQSCIPLRASTGGASPIAKVWSVWPTVKVSF</sequence>
<dbReference type="EMBL" id="JAUYZG010000010">
    <property type="protein sequence ID" value="KAK2896672.1"/>
    <property type="molecule type" value="Genomic_DNA"/>
</dbReference>
<evidence type="ECO:0000313" key="2">
    <source>
        <dbReference type="Proteomes" id="UP001187343"/>
    </source>
</evidence>
<keyword evidence="2" id="KW-1185">Reference proteome</keyword>
<protein>
    <submittedName>
        <fullName evidence="1">Uncharacterized protein</fullName>
    </submittedName>
</protein>
<reference evidence="1" key="1">
    <citation type="submission" date="2023-08" db="EMBL/GenBank/DDBJ databases">
        <title>Chromosome-level Genome Assembly of mud carp (Cirrhinus molitorella).</title>
        <authorList>
            <person name="Liu H."/>
        </authorList>
    </citation>
    <scope>NUCLEOTIDE SEQUENCE</scope>
    <source>
        <strain evidence="1">Prfri</strain>
        <tissue evidence="1">Muscle</tissue>
    </source>
</reference>
<evidence type="ECO:0000313" key="1">
    <source>
        <dbReference type="EMBL" id="KAK2896672.1"/>
    </source>
</evidence>
<name>A0AA88PU75_9TELE</name>
<organism evidence="1 2">
    <name type="scientific">Cirrhinus molitorella</name>
    <name type="common">mud carp</name>
    <dbReference type="NCBI Taxonomy" id="172907"/>
    <lineage>
        <taxon>Eukaryota</taxon>
        <taxon>Metazoa</taxon>
        <taxon>Chordata</taxon>
        <taxon>Craniata</taxon>
        <taxon>Vertebrata</taxon>
        <taxon>Euteleostomi</taxon>
        <taxon>Actinopterygii</taxon>
        <taxon>Neopterygii</taxon>
        <taxon>Teleostei</taxon>
        <taxon>Ostariophysi</taxon>
        <taxon>Cypriniformes</taxon>
        <taxon>Cyprinidae</taxon>
        <taxon>Labeoninae</taxon>
        <taxon>Labeonini</taxon>
        <taxon>Cirrhinus</taxon>
    </lineage>
</organism>
<comment type="caution">
    <text evidence="1">The sequence shown here is derived from an EMBL/GenBank/DDBJ whole genome shotgun (WGS) entry which is preliminary data.</text>
</comment>
<accession>A0AA88PU75</accession>